<gene>
    <name evidence="2" type="ORF">CRM82_01655</name>
</gene>
<evidence type="ECO:0000313" key="2">
    <source>
        <dbReference type="EMBL" id="PEH87496.1"/>
    </source>
</evidence>
<accession>A0A2A7UQL4</accession>
<protein>
    <submittedName>
        <fullName evidence="2">Uncharacterized protein</fullName>
    </submittedName>
</protein>
<proteinExistence type="predicted"/>
<dbReference type="Proteomes" id="UP000220246">
    <property type="component" value="Unassembled WGS sequence"/>
</dbReference>
<reference evidence="3" key="1">
    <citation type="submission" date="2017-09" db="EMBL/GenBank/DDBJ databases">
        <title>FDA dAtabase for Regulatory Grade micrObial Sequences (FDA-ARGOS): Supporting development and validation of Infectious Disease Dx tests.</title>
        <authorList>
            <person name="Minogue T."/>
            <person name="Wolcott M."/>
            <person name="Wasieloski L."/>
            <person name="Aguilar W."/>
            <person name="Moore D."/>
            <person name="Tallon L."/>
            <person name="Sadzewicz L."/>
            <person name="Ott S."/>
            <person name="Zhao X."/>
            <person name="Nagaraj S."/>
            <person name="Vavikolanu K."/>
            <person name="Aluvathingal J."/>
            <person name="Nadendla S."/>
            <person name="Sichtig H."/>
        </authorList>
    </citation>
    <scope>NUCLEOTIDE SEQUENCE [LARGE SCALE GENOMIC DNA]</scope>
    <source>
        <strain evidence="3">FDAARGOS_394</strain>
    </source>
</reference>
<name>A0A2A7UQL4_COMTR</name>
<dbReference type="GeneID" id="80803444"/>
<keyword evidence="1" id="KW-1133">Transmembrane helix</keyword>
<evidence type="ECO:0000256" key="1">
    <source>
        <dbReference type="SAM" id="Phobius"/>
    </source>
</evidence>
<sequence length="236" mass="26593">MELQFTITPAHTAIRLEAALQREIARLHGQQRRAVAHVAHWQSRWLSPLLYWLCLGAGLLAESYIAMLVWVLLFTLLWRRYAPRLLGGVSARQTGRQPPLQGLHQRLTRSMLQTALQREEGRWRLLLDAQGFTLVHAGRHPPRQARTAWADIVHLQATPDFYCLATAALAAQGKAYHLPRHSDAMDPALYQRQLALWLQRCLVALETPAMPEATVDLVQNTAQAVTPQTASSAPDR</sequence>
<keyword evidence="1" id="KW-0472">Membrane</keyword>
<comment type="caution">
    <text evidence="2">The sequence shown here is derived from an EMBL/GenBank/DDBJ whole genome shotgun (WGS) entry which is preliminary data.</text>
</comment>
<keyword evidence="3" id="KW-1185">Reference proteome</keyword>
<organism evidence="2 3">
    <name type="scientific">Comamonas terrigena</name>
    <dbReference type="NCBI Taxonomy" id="32013"/>
    <lineage>
        <taxon>Bacteria</taxon>
        <taxon>Pseudomonadati</taxon>
        <taxon>Pseudomonadota</taxon>
        <taxon>Betaproteobacteria</taxon>
        <taxon>Burkholderiales</taxon>
        <taxon>Comamonadaceae</taxon>
        <taxon>Comamonas</taxon>
    </lineage>
</organism>
<dbReference type="EMBL" id="PDEA01000001">
    <property type="protein sequence ID" value="PEH87496.1"/>
    <property type="molecule type" value="Genomic_DNA"/>
</dbReference>
<keyword evidence="1" id="KW-0812">Transmembrane</keyword>
<dbReference type="RefSeq" id="WP_066541471.1">
    <property type="nucleotide sequence ID" value="NZ_PDEA01000001.1"/>
</dbReference>
<evidence type="ECO:0000313" key="3">
    <source>
        <dbReference type="Proteomes" id="UP000220246"/>
    </source>
</evidence>
<feature type="transmembrane region" description="Helical" evidence="1">
    <location>
        <begin position="49"/>
        <end position="78"/>
    </location>
</feature>
<dbReference type="AlphaFoldDB" id="A0A2A7UQL4"/>